<keyword evidence="2" id="KW-1185">Reference proteome</keyword>
<reference evidence="1" key="1">
    <citation type="submission" date="2022-10" db="EMBL/GenBank/DDBJ databases">
        <title>The WGS of Solirubrobacter phytolaccae KCTC 29190.</title>
        <authorList>
            <person name="Jiang Z."/>
        </authorList>
    </citation>
    <scope>NUCLEOTIDE SEQUENCE</scope>
    <source>
        <strain evidence="1">KCTC 29190</strain>
    </source>
</reference>
<dbReference type="SUPFAM" id="SSF81301">
    <property type="entry name" value="Nucleotidyltransferase"/>
    <property type="match status" value="1"/>
</dbReference>
<evidence type="ECO:0000313" key="2">
    <source>
        <dbReference type="Proteomes" id="UP001147653"/>
    </source>
</evidence>
<protein>
    <recommendedName>
        <fullName evidence="3">DUF4111 domain-containing protein</fullName>
    </recommendedName>
</protein>
<gene>
    <name evidence="1" type="ORF">OJ997_17525</name>
</gene>
<evidence type="ECO:0000313" key="1">
    <source>
        <dbReference type="EMBL" id="MDA0182110.1"/>
    </source>
</evidence>
<dbReference type="EMBL" id="JAPDDP010000030">
    <property type="protein sequence ID" value="MDA0182110.1"/>
    <property type="molecule type" value="Genomic_DNA"/>
</dbReference>
<comment type="caution">
    <text evidence="1">The sequence shown here is derived from an EMBL/GenBank/DDBJ whole genome shotgun (WGS) entry which is preliminary data.</text>
</comment>
<evidence type="ECO:0008006" key="3">
    <source>
        <dbReference type="Google" id="ProtNLM"/>
    </source>
</evidence>
<dbReference type="RefSeq" id="WP_270026470.1">
    <property type="nucleotide sequence ID" value="NZ_JAPDDP010000030.1"/>
</dbReference>
<dbReference type="Gene3D" id="3.30.460.10">
    <property type="entry name" value="Beta Polymerase, domain 2"/>
    <property type="match status" value="1"/>
</dbReference>
<dbReference type="InterPro" id="IPR043519">
    <property type="entry name" value="NT_sf"/>
</dbReference>
<name>A0A9X3N8S4_9ACTN</name>
<dbReference type="AlphaFoldDB" id="A0A9X3N8S4"/>
<proteinExistence type="predicted"/>
<accession>A0A9X3N8S4</accession>
<organism evidence="1 2">
    <name type="scientific">Solirubrobacter phytolaccae</name>
    <dbReference type="NCBI Taxonomy" id="1404360"/>
    <lineage>
        <taxon>Bacteria</taxon>
        <taxon>Bacillati</taxon>
        <taxon>Actinomycetota</taxon>
        <taxon>Thermoleophilia</taxon>
        <taxon>Solirubrobacterales</taxon>
        <taxon>Solirubrobacteraceae</taxon>
        <taxon>Solirubrobacter</taxon>
    </lineage>
</organism>
<sequence>MRDYLDELTRRLRARLGDRLLAAWMIGSSALGDFDASRSDIDVQAISSERLSPEELRALAADLSAVACPVRGLEFVLYAREDLVDPLGPAFSLNLNTGPGMDHHEGYRPDAEPRFWFTLDVAIARQHAVPLAGPHPRELLPDLPRELVVARLHDSLAWWGDYGGPQAVLAACRALAWNDIGRWLSKGEAARWAADPIADAALATRSDPHAAGPTADDVASFVDRARQRLG</sequence>
<dbReference type="Proteomes" id="UP001147653">
    <property type="component" value="Unassembled WGS sequence"/>
</dbReference>